<dbReference type="VEuPathDB" id="FungiDB:DEHA2C02156g"/>
<evidence type="ECO:0000256" key="4">
    <source>
        <dbReference type="ARBA" id="ARBA00068937"/>
    </source>
</evidence>
<dbReference type="GO" id="GO:0030289">
    <property type="term" value="C:protein phosphatase 4 complex"/>
    <property type="evidence" value="ECO:0007669"/>
    <property type="project" value="TreeGrafter"/>
</dbReference>
<dbReference type="InterPro" id="IPR006887">
    <property type="entry name" value="P4R3-like_central_dom"/>
</dbReference>
<comment type="subcellular location">
    <subcellularLocation>
        <location evidence="1">Nucleus</location>
    </subcellularLocation>
</comment>
<dbReference type="OMA" id="YHRYMIS"/>
<feature type="compositionally biased region" description="Basic and acidic residues" evidence="5">
    <location>
        <begin position="7"/>
        <end position="16"/>
    </location>
</feature>
<dbReference type="Proteomes" id="UP000000599">
    <property type="component" value="Chromosome C"/>
</dbReference>
<evidence type="ECO:0000259" key="6">
    <source>
        <dbReference type="Pfam" id="PF04802"/>
    </source>
</evidence>
<name>B5RT61_DEBHA</name>
<dbReference type="Pfam" id="PF22972">
    <property type="entry name" value="EVH1_PP4R3"/>
    <property type="match status" value="1"/>
</dbReference>
<dbReference type="InterPro" id="IPR055236">
    <property type="entry name" value="EVH1_PP4R3"/>
</dbReference>
<proteinExistence type="predicted"/>
<feature type="region of interest" description="Disordered" evidence="5">
    <location>
        <begin position="1"/>
        <end position="20"/>
    </location>
</feature>
<dbReference type="SUPFAM" id="SSF48371">
    <property type="entry name" value="ARM repeat"/>
    <property type="match status" value="1"/>
</dbReference>
<evidence type="ECO:0000256" key="1">
    <source>
        <dbReference type="ARBA" id="ARBA00004123"/>
    </source>
</evidence>
<evidence type="ECO:0000256" key="3">
    <source>
        <dbReference type="ARBA" id="ARBA00058488"/>
    </source>
</evidence>
<dbReference type="GO" id="GO:0005654">
    <property type="term" value="C:nucleoplasm"/>
    <property type="evidence" value="ECO:0007669"/>
    <property type="project" value="TreeGrafter"/>
</dbReference>
<dbReference type="STRING" id="284592.B5RT61"/>
<feature type="compositionally biased region" description="Polar residues" evidence="5">
    <location>
        <begin position="835"/>
        <end position="851"/>
    </location>
</feature>
<dbReference type="GO" id="GO:0072542">
    <property type="term" value="F:protein phosphatase activator activity"/>
    <property type="evidence" value="ECO:0007669"/>
    <property type="project" value="TreeGrafter"/>
</dbReference>
<keyword evidence="9" id="KW-1185">Reference proteome</keyword>
<dbReference type="Pfam" id="PF04802">
    <property type="entry name" value="PP4R3"/>
    <property type="match status" value="1"/>
</dbReference>
<feature type="compositionally biased region" description="Low complexity" evidence="5">
    <location>
        <begin position="794"/>
        <end position="804"/>
    </location>
</feature>
<dbReference type="eggNOG" id="KOG2175">
    <property type="taxonomic scope" value="Eukaryota"/>
</dbReference>
<dbReference type="EMBL" id="CR382135">
    <property type="protein sequence ID" value="CAR65523.1"/>
    <property type="molecule type" value="Genomic_DNA"/>
</dbReference>
<feature type="compositionally biased region" description="Basic and acidic residues" evidence="5">
    <location>
        <begin position="781"/>
        <end position="793"/>
    </location>
</feature>
<dbReference type="InterPro" id="IPR011993">
    <property type="entry name" value="PH-like_dom_sf"/>
</dbReference>
<feature type="domain" description="Serine/threonine-protein phosphatase 4 regulatory subunit 3-like central" evidence="6">
    <location>
        <begin position="179"/>
        <end position="746"/>
    </location>
</feature>
<evidence type="ECO:0000256" key="2">
    <source>
        <dbReference type="ARBA" id="ARBA00023242"/>
    </source>
</evidence>
<evidence type="ECO:0000259" key="7">
    <source>
        <dbReference type="Pfam" id="PF22972"/>
    </source>
</evidence>
<sequence length="900" mass="102450">MASKSNSRVENDEKHPQPLCLTMGKTPRRVKVYLLKGEDWLDNGTGYCIGEIESETNKPYFIVRNEAESDNIILKSYLEGSIQYQRQQETLIVWTDLKGKDLALSFQETEGCADLCEFIIKVQQENYSPEISLYYVIPNNNIVDDDNYSQNGGNDITELITGPINYPEDPATDNLEATLEIINQGSNSQYTRTCISNFVTEKQYLLKLIEVFKKSEESKNLMNLYTLSEIVKTLILYNEAPLIDDFLSSEDKILGLVGILEYCHEYPNFKACHRDFLKDKSKFKIVVDIPVNDDAGKLNMFKKNFHLNFLKDVVLARFLDDQTFNLISSLIYFNQVEIIKFLQDSRNNDNFLEKLFKIYEVDDKIEMKRDGVKMLHQYILIAKSLQSYQSEFFSTLVKSGLFSMIRFALQDTENTIRVLGTELIVVIIESDVSLVSSIDKDEEIDSSDPPANISNDDINIDHDETILESKPLKLNLSDDMTLILILSKLLVEDKNSGLKMQAFEALRILLDSNIARNAASSNSDFDHLKNEFNSLNKPQHDESNASDECADINTNNYFKAFYSQAAPNLFANLIDLAKETSNDEIIRRITGDELLCQNLCDLIIACTKEHDVPISRPFFLENNILLGVAKILAINTKTTLKLSAIRCLRSVILLNDNFYSRYTVSTDILSYFMGFFKSVSDQNNLANSACLDFLEVILKNCDATINHGKRQNFKLYATYLYKNYKEFFQNEINYVTIGTDLIHIVESGFYDNNNTKSASGPDTSFNSEDEYLNRHNASTPIKHDDDNGYKIENKSSNGPSKPNNLFEDIEKDMESNMLGNGEKRLRENDEENEESNFVLQENDNGSSSNNILGPADLEPGRGKKKLSASIRKKFSNAGKEIALRLRSTNTNTNNNNNNNI</sequence>
<evidence type="ECO:0000313" key="8">
    <source>
        <dbReference type="EMBL" id="CAR65523.1"/>
    </source>
</evidence>
<feature type="region of interest" description="Disordered" evidence="5">
    <location>
        <begin position="777"/>
        <end position="804"/>
    </location>
</feature>
<dbReference type="KEGG" id="dha:DEHA2C02156g"/>
<dbReference type="FunCoup" id="B5RT61">
    <property type="interactions" value="947"/>
</dbReference>
<keyword evidence="2" id="KW-0539">Nucleus</keyword>
<organism evidence="8 9">
    <name type="scientific">Debaryomyces hansenii (strain ATCC 36239 / CBS 767 / BCRC 21394 / JCM 1990 / NBRC 0083 / IGC 2968)</name>
    <name type="common">Yeast</name>
    <name type="synonym">Torulaspora hansenii</name>
    <dbReference type="NCBI Taxonomy" id="284592"/>
    <lineage>
        <taxon>Eukaryota</taxon>
        <taxon>Fungi</taxon>
        <taxon>Dikarya</taxon>
        <taxon>Ascomycota</taxon>
        <taxon>Saccharomycotina</taxon>
        <taxon>Pichiomycetes</taxon>
        <taxon>Debaryomycetaceae</taxon>
        <taxon>Debaryomyces</taxon>
    </lineage>
</organism>
<accession>B5RT61</accession>
<dbReference type="InParanoid" id="B5RT61"/>
<protein>
    <recommendedName>
        <fullName evidence="4">Serine/threonine-protein phosphatase 4 regulatory subunit 3</fullName>
    </recommendedName>
</protein>
<dbReference type="RefSeq" id="XP_002770156.1">
    <property type="nucleotide sequence ID" value="XM_002770110.1"/>
</dbReference>
<feature type="domain" description="PP4R3 EVH1-like" evidence="7">
    <location>
        <begin position="28"/>
        <end position="125"/>
    </location>
</feature>
<dbReference type="GeneID" id="8998294"/>
<comment type="function">
    <text evidence="3">Core regulatory subunit of the histone H2A phosphatase complex, which dephosphorylates H2AS128ph (gamma-H2A) that has been displaced from sites of DNA lesions in the double-stranded DNA break repair process. Dephosphorylation is necessary for efficient recovery from the DNA damage checkpoint.</text>
</comment>
<dbReference type="GO" id="GO:0010948">
    <property type="term" value="P:negative regulation of cell cycle process"/>
    <property type="evidence" value="ECO:0007669"/>
    <property type="project" value="UniProtKB-ARBA"/>
</dbReference>
<dbReference type="GO" id="GO:0006974">
    <property type="term" value="P:DNA damage response"/>
    <property type="evidence" value="ECO:0007669"/>
    <property type="project" value="TreeGrafter"/>
</dbReference>
<reference evidence="8 9" key="1">
    <citation type="journal article" date="2004" name="Nature">
        <title>Genome evolution in yeasts.</title>
        <authorList>
            <consortium name="Genolevures"/>
            <person name="Dujon B."/>
            <person name="Sherman D."/>
            <person name="Fischer G."/>
            <person name="Durrens P."/>
            <person name="Casaregola S."/>
            <person name="Lafontaine I."/>
            <person name="de Montigny J."/>
            <person name="Marck C."/>
            <person name="Neuveglise C."/>
            <person name="Talla E."/>
            <person name="Goffard N."/>
            <person name="Frangeul L."/>
            <person name="Aigle M."/>
            <person name="Anthouard V."/>
            <person name="Babour A."/>
            <person name="Barbe V."/>
            <person name="Barnay S."/>
            <person name="Blanchin S."/>
            <person name="Beckerich J.M."/>
            <person name="Beyne E."/>
            <person name="Bleykasten C."/>
            <person name="Boisrame A."/>
            <person name="Boyer J."/>
            <person name="Cattolico L."/>
            <person name="Confanioleri F."/>
            <person name="de Daruvar A."/>
            <person name="Despons L."/>
            <person name="Fabre E."/>
            <person name="Fairhead C."/>
            <person name="Ferry-Dumazet H."/>
            <person name="Groppi A."/>
            <person name="Hantraye F."/>
            <person name="Hennequin C."/>
            <person name="Jauniaux N."/>
            <person name="Joyet P."/>
            <person name="Kachouri R."/>
            <person name="Kerrest A."/>
            <person name="Koszul R."/>
            <person name="Lemaire M."/>
            <person name="Lesur I."/>
            <person name="Ma L."/>
            <person name="Muller H."/>
            <person name="Nicaud J.M."/>
            <person name="Nikolski M."/>
            <person name="Oztas S."/>
            <person name="Ozier-Kalogeropoulos O."/>
            <person name="Pellenz S."/>
            <person name="Potier S."/>
            <person name="Richard G.F."/>
            <person name="Straub M.L."/>
            <person name="Suleau A."/>
            <person name="Swennene D."/>
            <person name="Tekaia F."/>
            <person name="Wesolowski-Louvel M."/>
            <person name="Westhof E."/>
            <person name="Wirth B."/>
            <person name="Zeniou-Meyer M."/>
            <person name="Zivanovic I."/>
            <person name="Bolotin-Fukuhara M."/>
            <person name="Thierry A."/>
            <person name="Bouchier C."/>
            <person name="Caudron B."/>
            <person name="Scarpelli C."/>
            <person name="Gaillardin C."/>
            <person name="Weissenbach J."/>
            <person name="Wincker P."/>
            <person name="Souciet J.L."/>
        </authorList>
    </citation>
    <scope>NUCLEOTIDE SEQUENCE [LARGE SCALE GENOMIC DNA]</scope>
    <source>
        <strain evidence="9">ATCC 36239 / CBS 767 / BCRC 21394 / JCM 1990 / NBRC 0083 / IGC 2968</strain>
    </source>
</reference>
<dbReference type="AlphaFoldDB" id="B5RT61"/>
<dbReference type="OrthoDB" id="27483at2759"/>
<dbReference type="FunFam" id="2.30.29.30:FF:000455">
    <property type="entry name" value="Psy2p"/>
    <property type="match status" value="1"/>
</dbReference>
<dbReference type="PANTHER" id="PTHR23318:SF0">
    <property type="entry name" value="SERINE_THREONINE-PROTEIN PHOSPHATASE 4 REGULATORY SUBUNIT 3"/>
    <property type="match status" value="1"/>
</dbReference>
<dbReference type="Gene3D" id="2.30.29.30">
    <property type="entry name" value="Pleckstrin-homology domain (PH domain)/Phosphotyrosine-binding domain (PTB)"/>
    <property type="match status" value="1"/>
</dbReference>
<evidence type="ECO:0000313" key="9">
    <source>
        <dbReference type="Proteomes" id="UP000000599"/>
    </source>
</evidence>
<dbReference type="InterPro" id="IPR051137">
    <property type="entry name" value="PP4R3-like"/>
</dbReference>
<dbReference type="HOGENOM" id="CLU_004909_4_0_1"/>
<dbReference type="PANTHER" id="PTHR23318">
    <property type="entry name" value="ATP SYNTHASE GAMMA-RELATED"/>
    <property type="match status" value="1"/>
</dbReference>
<dbReference type="SUPFAM" id="SSF50729">
    <property type="entry name" value="PH domain-like"/>
    <property type="match status" value="1"/>
</dbReference>
<dbReference type="InterPro" id="IPR016024">
    <property type="entry name" value="ARM-type_fold"/>
</dbReference>
<feature type="region of interest" description="Disordered" evidence="5">
    <location>
        <begin position="825"/>
        <end position="868"/>
    </location>
</feature>
<evidence type="ECO:0000256" key="5">
    <source>
        <dbReference type="SAM" id="MobiDB-lite"/>
    </source>
</evidence>
<gene>
    <name evidence="8" type="ordered locus">DEHA2C02156g</name>
</gene>